<protein>
    <recommendedName>
        <fullName evidence="2">UBA domain-containing protein</fullName>
    </recommendedName>
</protein>
<sequence>MPSDLEQLVEMGFDPERAKIAVSKTGGLQGALEWLEVNQDKSLDEIQSATTQTNDEEGSCLTTPEKKLEVYYAITWPTSSESTEEITPIGQEEDKSANFAEVT</sequence>
<evidence type="ECO:0000256" key="1">
    <source>
        <dbReference type="SAM" id="MobiDB-lite"/>
    </source>
</evidence>
<dbReference type="VEuPathDB" id="FungiDB:CIHG_04659"/>
<dbReference type="STRING" id="396776.A0A0J8RQ66"/>
<dbReference type="InterPro" id="IPR015940">
    <property type="entry name" value="UBA"/>
</dbReference>
<evidence type="ECO:0000259" key="2">
    <source>
        <dbReference type="PROSITE" id="PS50030"/>
    </source>
</evidence>
<accession>A0A0J8RQ66</accession>
<reference evidence="4" key="1">
    <citation type="journal article" date="2010" name="Genome Res.">
        <title>Population genomic sequencing of Coccidioides fungi reveals recent hybridization and transposon control.</title>
        <authorList>
            <person name="Neafsey D.E."/>
            <person name="Barker B.M."/>
            <person name="Sharpton T.J."/>
            <person name="Stajich J.E."/>
            <person name="Park D.J."/>
            <person name="Whiston E."/>
            <person name="Hung C.-Y."/>
            <person name="McMahan C."/>
            <person name="White J."/>
            <person name="Sykes S."/>
            <person name="Heiman D."/>
            <person name="Young S."/>
            <person name="Zeng Q."/>
            <person name="Abouelleil A."/>
            <person name="Aftuck L."/>
            <person name="Bessette D."/>
            <person name="Brown A."/>
            <person name="FitzGerald M."/>
            <person name="Lui A."/>
            <person name="Macdonald J.P."/>
            <person name="Priest M."/>
            <person name="Orbach M.J."/>
            <person name="Galgiani J.N."/>
            <person name="Kirkland T.N."/>
            <person name="Cole G.T."/>
            <person name="Birren B.W."/>
            <person name="Henn M.R."/>
            <person name="Taylor J.W."/>
            <person name="Rounsley S.D."/>
        </authorList>
    </citation>
    <scope>NUCLEOTIDE SEQUENCE [LARGE SCALE GENOMIC DNA]</scope>
    <source>
        <strain evidence="4">H538.4</strain>
    </source>
</reference>
<evidence type="ECO:0000313" key="4">
    <source>
        <dbReference type="Proteomes" id="UP000054563"/>
    </source>
</evidence>
<dbReference type="EMBL" id="DS016997">
    <property type="protein sequence ID" value="KMU87215.1"/>
    <property type="molecule type" value="Genomic_DNA"/>
</dbReference>
<organism evidence="3 4">
    <name type="scientific">Coccidioides immitis H538.4</name>
    <dbReference type="NCBI Taxonomy" id="396776"/>
    <lineage>
        <taxon>Eukaryota</taxon>
        <taxon>Fungi</taxon>
        <taxon>Dikarya</taxon>
        <taxon>Ascomycota</taxon>
        <taxon>Pezizomycotina</taxon>
        <taxon>Eurotiomycetes</taxon>
        <taxon>Eurotiomycetidae</taxon>
        <taxon>Onygenales</taxon>
        <taxon>Onygenaceae</taxon>
        <taxon>Coccidioides</taxon>
    </lineage>
</organism>
<dbReference type="InterPro" id="IPR009060">
    <property type="entry name" value="UBA-like_sf"/>
</dbReference>
<dbReference type="Pfam" id="PF22562">
    <property type="entry name" value="UBA_7"/>
    <property type="match status" value="1"/>
</dbReference>
<dbReference type="SUPFAM" id="SSF46934">
    <property type="entry name" value="UBA-like"/>
    <property type="match status" value="1"/>
</dbReference>
<dbReference type="OrthoDB" id="10254930at2759"/>
<dbReference type="Gene3D" id="1.10.8.10">
    <property type="entry name" value="DNA helicase RuvA subunit, C-terminal domain"/>
    <property type="match status" value="1"/>
</dbReference>
<feature type="region of interest" description="Disordered" evidence="1">
    <location>
        <begin position="79"/>
        <end position="103"/>
    </location>
</feature>
<evidence type="ECO:0000313" key="3">
    <source>
        <dbReference type="EMBL" id="KMU87215.1"/>
    </source>
</evidence>
<name>A0A0J8RQ66_COCIT</name>
<dbReference type="Proteomes" id="UP000054563">
    <property type="component" value="Unassembled WGS sequence"/>
</dbReference>
<dbReference type="SMART" id="SM00165">
    <property type="entry name" value="UBA"/>
    <property type="match status" value="1"/>
</dbReference>
<proteinExistence type="predicted"/>
<dbReference type="AlphaFoldDB" id="A0A0J8RQ66"/>
<feature type="domain" description="UBA" evidence="2">
    <location>
        <begin position="1"/>
        <end position="38"/>
    </location>
</feature>
<dbReference type="PROSITE" id="PS50030">
    <property type="entry name" value="UBA"/>
    <property type="match status" value="1"/>
</dbReference>
<gene>
    <name evidence="3" type="ORF">CIHG_04659</name>
</gene>